<reference evidence="5" key="2">
    <citation type="submission" date="2013-01" db="EMBL/GenBank/DDBJ databases">
        <title>The wheat powdery mildew genome reveals unique evolution of an obligate biotroph.</title>
        <authorList>
            <person name="Oberhaensli S."/>
            <person name="Wicker T."/>
            <person name="Keller B."/>
        </authorList>
    </citation>
    <scope>NUCLEOTIDE SEQUENCE</scope>
    <source>
        <strain evidence="5">96224</strain>
    </source>
</reference>
<dbReference type="EMBL" id="KE373573">
    <property type="protein sequence ID" value="EPQ67412.1"/>
    <property type="molecule type" value="Genomic_DNA"/>
</dbReference>
<reference evidence="7" key="1">
    <citation type="journal article" date="2013" name="Nat. Genet.">
        <title>The wheat powdery mildew genome shows the unique evolution of an obligate biotroph.</title>
        <authorList>
            <person name="Wicker T."/>
            <person name="Oberhaensli S."/>
            <person name="Parlange F."/>
            <person name="Buchmann J.P."/>
            <person name="Shatalina M."/>
            <person name="Roffler S."/>
            <person name="Ben-David R."/>
            <person name="Dolezel J."/>
            <person name="Simkova H."/>
            <person name="Schulze-Lefert P."/>
            <person name="Spanu P.D."/>
            <person name="Bruggmann R."/>
            <person name="Amselem J."/>
            <person name="Quesneville H."/>
            <person name="Ver Loren van Themaat E."/>
            <person name="Paape T."/>
            <person name="Shimizu K.K."/>
            <person name="Keller B."/>
        </authorList>
    </citation>
    <scope>NUCLEOTIDE SEQUENCE [LARGE SCALE GENOMIC DNA]</scope>
    <source>
        <strain evidence="7">96224</strain>
    </source>
</reference>
<comment type="subcellular location">
    <subcellularLocation>
        <location evidence="1">Nucleus</location>
    </subcellularLocation>
</comment>
<reference evidence="6" key="3">
    <citation type="submission" date="2018-07" db="EMBL/GenBank/DDBJ databases">
        <authorList>
            <person name="Quirk P.G."/>
            <person name="Krulwich T.A."/>
        </authorList>
    </citation>
    <scope>NUCLEOTIDE SEQUENCE</scope>
    <source>
        <strain evidence="6">96224</strain>
    </source>
</reference>
<feature type="compositionally biased region" description="Polar residues" evidence="4">
    <location>
        <begin position="47"/>
        <end position="68"/>
    </location>
</feature>
<dbReference type="AlphaFoldDB" id="A0A061HLY9"/>
<evidence type="ECO:0000313" key="5">
    <source>
        <dbReference type="EMBL" id="EPQ67412.1"/>
    </source>
</evidence>
<dbReference type="EMBL" id="UIGY01000001">
    <property type="protein sequence ID" value="SUZ07393.1"/>
    <property type="molecule type" value="Genomic_DNA"/>
</dbReference>
<feature type="compositionally biased region" description="Acidic residues" evidence="4">
    <location>
        <begin position="124"/>
        <end position="137"/>
    </location>
</feature>
<sequence length="764" mass="86328">MGKSIKKSTRKFERNQLKDTIERRKAGAKIKQRQQVKAKRKARNAEQDPSQCSASDVPASTQNDSTTAMDVDEFFQGGFQIPEKLTKKTSKKTEKQLGKRKRLDPEQKKEILSEDSCEESQFLDVEEGDDSSEEEEIGMNKNAMESLAEKDPEFYKYLKENDPETLDFDENADLAEVDELSAGEEEEQPKKKRKKSKLPEDNEEEVGEDLVDSSEVTLAMVSKWTKAMTQQNSLRAMRQVVLAFRAAVHINEEDANIYKYSISSPEVYHELLLTALKNIPSVLQHHIPVKESSGKVRVSTDGKKFKTLTPLLKSHTSSVNHLLTTLSDASTLQTTLSSTILLLPYLLSFKKLLKNIVRTVVDIWSEASSSETSRITAFLVIRRLAVIGDPGLREAVLKTVYQGLIKGSRITTLHTIQAINLMKNSAAELWGLDPSVGYATGFLFIRQLAIHLRNSITKNQKESFKTVYNWQYIHSLDFWSCVLSEHCSPIKEAVAGKASDLRPLIYPAVQVTLGALRLIPTATYFPLRFHLTRSLLRLSRATGTYIPLASPILEVLNSNEMKKPAKPSTLKSFDFAYNYKAQKSYLRTRVYQDGVGEQVVELLSEFFVLWSTSISFPELSLAVVLMLRRWLKEVGTRGKSNKNVKVSGMVTLLVQKLEANEKWIEERRSKVEFAPNNRAGVEGFLKGFEWEKTPLGAFVAGQRKQREEKNRLIEAARREEGKKHEKVERSNVIMDDTDNDLESDDDLENGDLELDASSSASGEE</sequence>
<dbReference type="OrthoDB" id="10266662at2759"/>
<feature type="region of interest" description="Disordered" evidence="4">
    <location>
        <begin position="179"/>
        <end position="211"/>
    </location>
</feature>
<comment type="similarity">
    <text evidence="2">Belongs to the NOC2 family.</text>
</comment>
<feature type="compositionally biased region" description="Acidic residues" evidence="4">
    <location>
        <begin position="735"/>
        <end position="754"/>
    </location>
</feature>
<feature type="compositionally biased region" description="Acidic residues" evidence="4">
    <location>
        <begin position="201"/>
        <end position="211"/>
    </location>
</feature>
<dbReference type="GO" id="GO:0005730">
    <property type="term" value="C:nucleolus"/>
    <property type="evidence" value="ECO:0007669"/>
    <property type="project" value="EnsemblFungi"/>
</dbReference>
<feature type="region of interest" description="Disordered" evidence="4">
    <location>
        <begin position="1"/>
        <end position="71"/>
    </location>
</feature>
<protein>
    <submittedName>
        <fullName evidence="6">Bgt-4973</fullName>
    </submittedName>
</protein>
<feature type="compositionally biased region" description="Basic and acidic residues" evidence="4">
    <location>
        <begin position="714"/>
        <end position="729"/>
    </location>
</feature>
<gene>
    <name evidence="5" type="ORF">BGT96224_4973</name>
    <name evidence="6" type="ORF">BGT96224V2_LOCUS646</name>
</gene>
<dbReference type="Pfam" id="PF03715">
    <property type="entry name" value="Noc2"/>
    <property type="match status" value="1"/>
</dbReference>
<dbReference type="Proteomes" id="UP000053110">
    <property type="component" value="Unassembled WGS sequence"/>
</dbReference>
<dbReference type="GO" id="GO:0030690">
    <property type="term" value="C:Noc1p-Noc2p complex"/>
    <property type="evidence" value="ECO:0007669"/>
    <property type="project" value="EnsemblFungi"/>
</dbReference>
<dbReference type="GO" id="GO:0042273">
    <property type="term" value="P:ribosomal large subunit biogenesis"/>
    <property type="evidence" value="ECO:0007669"/>
    <property type="project" value="EnsemblFungi"/>
</dbReference>
<dbReference type="InterPro" id="IPR005343">
    <property type="entry name" value="Noc2"/>
</dbReference>
<evidence type="ECO:0000256" key="3">
    <source>
        <dbReference type="ARBA" id="ARBA00023242"/>
    </source>
</evidence>
<dbReference type="PANTHER" id="PTHR12687">
    <property type="entry name" value="NUCLEOLAR COMPLEX 2 AND RAD4-RELATED"/>
    <property type="match status" value="1"/>
</dbReference>
<name>A0A061HLY9_BLUGR</name>
<keyword evidence="3" id="KW-0539">Nucleus</keyword>
<organism evidence="6">
    <name type="scientific">Blumeria graminis f. sp. tritici 96224</name>
    <dbReference type="NCBI Taxonomy" id="1268274"/>
    <lineage>
        <taxon>Eukaryota</taxon>
        <taxon>Fungi</taxon>
        <taxon>Dikarya</taxon>
        <taxon>Ascomycota</taxon>
        <taxon>Pezizomycotina</taxon>
        <taxon>Leotiomycetes</taxon>
        <taxon>Erysiphales</taxon>
        <taxon>Erysiphaceae</taxon>
        <taxon>Blumeria</taxon>
    </lineage>
</organism>
<feature type="compositionally biased region" description="Basic and acidic residues" evidence="4">
    <location>
        <begin position="10"/>
        <end position="25"/>
    </location>
</feature>
<evidence type="ECO:0000313" key="6">
    <source>
        <dbReference type="EMBL" id="SUZ07393.1"/>
    </source>
</evidence>
<dbReference type="PANTHER" id="PTHR12687:SF4">
    <property type="entry name" value="NUCLEOLAR COMPLEX PROTEIN 2 HOMOLOG"/>
    <property type="match status" value="1"/>
</dbReference>
<evidence type="ECO:0000256" key="4">
    <source>
        <dbReference type="SAM" id="MobiDB-lite"/>
    </source>
</evidence>
<proteinExistence type="inferred from homology"/>
<dbReference type="GO" id="GO:0030691">
    <property type="term" value="C:Noc2p-Noc3p complex"/>
    <property type="evidence" value="ECO:0007669"/>
    <property type="project" value="EnsemblFungi"/>
</dbReference>
<feature type="region of interest" description="Disordered" evidence="4">
    <location>
        <begin position="85"/>
        <end position="139"/>
    </location>
</feature>
<dbReference type="HOGENOM" id="CLU_011272_0_0_1"/>
<feature type="compositionally biased region" description="Basic residues" evidence="4">
    <location>
        <begin position="26"/>
        <end position="42"/>
    </location>
</feature>
<accession>A0A061HLY9</accession>
<feature type="compositionally biased region" description="Basic and acidic residues" evidence="4">
    <location>
        <begin position="91"/>
        <end position="112"/>
    </location>
</feature>
<feature type="region of interest" description="Disordered" evidence="4">
    <location>
        <begin position="714"/>
        <end position="764"/>
    </location>
</feature>
<evidence type="ECO:0000256" key="2">
    <source>
        <dbReference type="ARBA" id="ARBA00005907"/>
    </source>
</evidence>
<evidence type="ECO:0000313" key="7">
    <source>
        <dbReference type="Proteomes" id="UP000053110"/>
    </source>
</evidence>
<dbReference type="GO" id="GO:0005654">
    <property type="term" value="C:nucleoplasm"/>
    <property type="evidence" value="ECO:0007669"/>
    <property type="project" value="EnsemblFungi"/>
</dbReference>
<evidence type="ECO:0000256" key="1">
    <source>
        <dbReference type="ARBA" id="ARBA00004123"/>
    </source>
</evidence>